<dbReference type="GO" id="GO:0005730">
    <property type="term" value="C:nucleolus"/>
    <property type="evidence" value="ECO:0000318"/>
    <property type="project" value="GO_Central"/>
</dbReference>
<dbReference type="PaxDb" id="3055-EDO99459"/>
<feature type="compositionally biased region" description="Basic residues" evidence="1">
    <location>
        <begin position="736"/>
        <end position="748"/>
    </location>
</feature>
<dbReference type="eggNOG" id="KOG2188">
    <property type="taxonomic scope" value="Eukaryota"/>
</dbReference>
<dbReference type="GO" id="GO:0030688">
    <property type="term" value="C:preribosome, small subunit precursor"/>
    <property type="evidence" value="ECO:0000318"/>
    <property type="project" value="GO_Central"/>
</dbReference>
<feature type="compositionally biased region" description="Acidic residues" evidence="1">
    <location>
        <begin position="769"/>
        <end position="781"/>
    </location>
</feature>
<dbReference type="SMR" id="A8J9J7"/>
<proteinExistence type="predicted"/>
<evidence type="ECO:0000313" key="3">
    <source>
        <dbReference type="Proteomes" id="UP000006906"/>
    </source>
</evidence>
<dbReference type="OrthoDB" id="392571at2759"/>
<dbReference type="GO" id="GO:0000056">
    <property type="term" value="P:ribosomal small subunit export from nucleus"/>
    <property type="evidence" value="ECO:0000318"/>
    <property type="project" value="GO_Central"/>
</dbReference>
<organism evidence="2 3">
    <name type="scientific">Chlamydomonas reinhardtii</name>
    <name type="common">Chlamydomonas smithii</name>
    <dbReference type="NCBI Taxonomy" id="3055"/>
    <lineage>
        <taxon>Eukaryota</taxon>
        <taxon>Viridiplantae</taxon>
        <taxon>Chlorophyta</taxon>
        <taxon>core chlorophytes</taxon>
        <taxon>Chlorophyceae</taxon>
        <taxon>CS clade</taxon>
        <taxon>Chlamydomonadales</taxon>
        <taxon>Chlamydomonadaceae</taxon>
        <taxon>Chlamydomonas</taxon>
    </lineage>
</organism>
<dbReference type="InterPro" id="IPR011989">
    <property type="entry name" value="ARM-like"/>
</dbReference>
<feature type="region of interest" description="Disordered" evidence="1">
    <location>
        <begin position="214"/>
        <end position="234"/>
    </location>
</feature>
<feature type="compositionally biased region" description="Low complexity" evidence="1">
    <location>
        <begin position="802"/>
        <end position="816"/>
    </location>
</feature>
<dbReference type="SMART" id="SM00025">
    <property type="entry name" value="Pumilio"/>
    <property type="match status" value="4"/>
</dbReference>
<dbReference type="PANTHER" id="PTHR13102">
    <property type="entry name" value="NUCLEOLAR PROTEIN 9"/>
    <property type="match status" value="1"/>
</dbReference>
<dbReference type="GO" id="GO:0000447">
    <property type="term" value="P:endonucleolytic cleavage in ITS1 to separate SSU-rRNA from 5.8S rRNA and LSU-rRNA from tricistronic rRNA transcript (SSU-rRNA, 5.8S rRNA, LSU-rRNA)"/>
    <property type="evidence" value="ECO:0000318"/>
    <property type="project" value="GO_Central"/>
</dbReference>
<dbReference type="Gramene" id="PNW71327">
    <property type="protein sequence ID" value="PNW71327"/>
    <property type="gene ID" value="CHLRE_16g649600v5"/>
</dbReference>
<dbReference type="EMBL" id="CM008977">
    <property type="protein sequence ID" value="PNW71327.1"/>
    <property type="molecule type" value="Genomic_DNA"/>
</dbReference>
<dbReference type="InterPro" id="IPR001313">
    <property type="entry name" value="Pumilio_RNA-bd_rpt"/>
</dbReference>
<dbReference type="GO" id="GO:0000480">
    <property type="term" value="P:endonucleolytic cleavage in 5'-ETS of tricistronic rRNA transcript (SSU-rRNA, 5.8S rRNA, LSU-rRNA)"/>
    <property type="evidence" value="ECO:0000318"/>
    <property type="project" value="GO_Central"/>
</dbReference>
<dbReference type="AlphaFoldDB" id="A8J9J7"/>
<dbReference type="HOGENOM" id="CLU_341763_0_0_1"/>
<keyword evidence="3" id="KW-1185">Reference proteome</keyword>
<dbReference type="PANTHER" id="PTHR13102:SF0">
    <property type="entry name" value="NUCLEOLAR PROTEIN 9"/>
    <property type="match status" value="1"/>
</dbReference>
<sequence length="830" mass="86083">MGKRRREDAEAEEPAAEAAEPQPEDVAADTGGAAQDAGAYEGGEEGEGGRYGRRNRSQVNPETLTYLEEVVGHFQTLVDDEERSLLVGNVLDELAGKEVKVGSDPVCSRHVETLMASAQAGQLLRFLTSVSDVDGLFTLVSNPFGSHVVEKLLVRVESQLDGMSSEEYDEFVRVMTLLVDAICPHLYDYATDRFATHVVRRLLCLAAGRNVLPPAGKPKGKQQQDQSLPGLENKRRKGEVLGGLAAKLGPGTGGSGGGGGHGGHGSKAAAMAAELLGAGADEAPPARLPELVSKLVGAACSDDLVGAAMGEMVYHPYACPLLQALLRAAASDRKLLRGLVPVLLGATAFNDSAKGGAGAVLEGCRDEEVAALFVDPTASHLVEALLQVLPKSMAEEFIKRFMTPRLADLAHHPSANFTLQAALAAAPSKDMAKALYEGLSGLLPDLLRKRRSGVVAALAACLGRHGVCQRELCTALGSALAGLPQWAHLKGDAALAPALLCLDSVAVVGANEPFAGALAAGSGGDNRAPRLSAVGCSILIQVLRYGQGACRAFTDSVAGLQPYDAARVGADPSGSRVLEALLEGNAPAKVKAGLLARLAGHWELVASTGSGSFLVEAAYRSADVDVKEAIAGRLASAAKQLEGTHWGPQLMSKVGASAYARDPEQWRRHAASASKTLDAFAKMFGDGPAGGAGKGAKGKAEQHQHKGSSQKGEEEAEEAAAAGPSGRDAELEAGLGKKKKDKKDKKKRKGEEGDGPDGQAGRSGQGDAGAEEETAEVEEQDATANQGKKKKRKAREVEAAEEAGGAADGGTQAAASEVKRAKKQKKKDKQ</sequence>
<dbReference type="GeneID" id="5723731"/>
<dbReference type="Proteomes" id="UP000006906">
    <property type="component" value="Chromosome 16"/>
</dbReference>
<accession>A8J9J7</accession>
<dbReference type="STRING" id="3055.A8J9J7"/>
<dbReference type="OMA" id="HHLVRNF"/>
<feature type="region of interest" description="Disordered" evidence="1">
    <location>
        <begin position="688"/>
        <end position="830"/>
    </location>
</feature>
<dbReference type="GO" id="GO:0030686">
    <property type="term" value="C:90S preribosome"/>
    <property type="evidence" value="ECO:0000318"/>
    <property type="project" value="GO_Central"/>
</dbReference>
<feature type="region of interest" description="Disordered" evidence="1">
    <location>
        <begin position="1"/>
        <end position="57"/>
    </location>
</feature>
<evidence type="ECO:0000256" key="1">
    <source>
        <dbReference type="SAM" id="MobiDB-lite"/>
    </source>
</evidence>
<dbReference type="SUPFAM" id="SSF48371">
    <property type="entry name" value="ARM repeat"/>
    <property type="match status" value="1"/>
</dbReference>
<feature type="compositionally biased region" description="Low complexity" evidence="1">
    <location>
        <begin position="28"/>
        <end position="39"/>
    </location>
</feature>
<dbReference type="GO" id="GO:0000472">
    <property type="term" value="P:endonucleolytic cleavage to generate mature 5'-end of SSU-rRNA from (SSU-rRNA, 5.8S rRNA, LSU-rRNA)"/>
    <property type="evidence" value="ECO:0000318"/>
    <property type="project" value="GO_Central"/>
</dbReference>
<dbReference type="GO" id="GO:0003723">
    <property type="term" value="F:RNA binding"/>
    <property type="evidence" value="ECO:0000318"/>
    <property type="project" value="GO_Central"/>
</dbReference>
<dbReference type="FunCoup" id="A8J9J7">
    <property type="interactions" value="1853"/>
</dbReference>
<name>A8J9J7_CHLRE</name>
<dbReference type="Pfam" id="PF22493">
    <property type="entry name" value="PUF_NOP9"/>
    <property type="match status" value="2"/>
</dbReference>
<reference evidence="2 3" key="1">
    <citation type="journal article" date="2007" name="Science">
        <title>The Chlamydomonas genome reveals the evolution of key animal and plant functions.</title>
        <authorList>
            <person name="Merchant S.S."/>
            <person name="Prochnik S.E."/>
            <person name="Vallon O."/>
            <person name="Harris E.H."/>
            <person name="Karpowicz S.J."/>
            <person name="Witman G.B."/>
            <person name="Terry A."/>
            <person name="Salamov A."/>
            <person name="Fritz-Laylin L.K."/>
            <person name="Marechal-Drouard L."/>
            <person name="Marshall W.F."/>
            <person name="Qu L.H."/>
            <person name="Nelson D.R."/>
            <person name="Sanderfoot A.A."/>
            <person name="Spalding M.H."/>
            <person name="Kapitonov V.V."/>
            <person name="Ren Q."/>
            <person name="Ferris P."/>
            <person name="Lindquist E."/>
            <person name="Shapiro H."/>
            <person name="Lucas S.M."/>
            <person name="Grimwood J."/>
            <person name="Schmutz J."/>
            <person name="Cardol P."/>
            <person name="Cerutti H."/>
            <person name="Chanfreau G."/>
            <person name="Chen C.L."/>
            <person name="Cognat V."/>
            <person name="Croft M.T."/>
            <person name="Dent R."/>
            <person name="Dutcher S."/>
            <person name="Fernandez E."/>
            <person name="Fukuzawa H."/>
            <person name="Gonzalez-Ballester D."/>
            <person name="Gonzalez-Halphen D."/>
            <person name="Hallmann A."/>
            <person name="Hanikenne M."/>
            <person name="Hippler M."/>
            <person name="Inwood W."/>
            <person name="Jabbari K."/>
            <person name="Kalanon M."/>
            <person name="Kuras R."/>
            <person name="Lefebvre P.A."/>
            <person name="Lemaire S.D."/>
            <person name="Lobanov A.V."/>
            <person name="Lohr M."/>
            <person name="Manuell A."/>
            <person name="Meier I."/>
            <person name="Mets L."/>
            <person name="Mittag M."/>
            <person name="Mittelmeier T."/>
            <person name="Moroney J.V."/>
            <person name="Moseley J."/>
            <person name="Napoli C."/>
            <person name="Nedelcu A.M."/>
            <person name="Niyogi K."/>
            <person name="Novoselov S.V."/>
            <person name="Paulsen I.T."/>
            <person name="Pazour G."/>
            <person name="Purton S."/>
            <person name="Ral J.P."/>
            <person name="Riano-Pachon D.M."/>
            <person name="Riekhof W."/>
            <person name="Rymarquis L."/>
            <person name="Schroda M."/>
            <person name="Stern D."/>
            <person name="Umen J."/>
            <person name="Willows R."/>
            <person name="Wilson N."/>
            <person name="Zimmer S.L."/>
            <person name="Allmer J."/>
            <person name="Balk J."/>
            <person name="Bisova K."/>
            <person name="Chen C.J."/>
            <person name="Elias M."/>
            <person name="Gendler K."/>
            <person name="Hauser C."/>
            <person name="Lamb M.R."/>
            <person name="Ledford H."/>
            <person name="Long J.C."/>
            <person name="Minagawa J."/>
            <person name="Page M.D."/>
            <person name="Pan J."/>
            <person name="Pootakham W."/>
            <person name="Roje S."/>
            <person name="Rose A."/>
            <person name="Stahlberg E."/>
            <person name="Terauchi A.M."/>
            <person name="Yang P."/>
            <person name="Ball S."/>
            <person name="Bowler C."/>
            <person name="Dieckmann C.L."/>
            <person name="Gladyshev V.N."/>
            <person name="Green P."/>
            <person name="Jorgensen R."/>
            <person name="Mayfield S."/>
            <person name="Mueller-Roeber B."/>
            <person name="Rajamani S."/>
            <person name="Sayre R.T."/>
            <person name="Brokstein P."/>
            <person name="Dubchak I."/>
            <person name="Goodstein D."/>
            <person name="Hornick L."/>
            <person name="Huang Y.W."/>
            <person name="Jhaveri J."/>
            <person name="Luo Y."/>
            <person name="Martinez D."/>
            <person name="Ngau W.C."/>
            <person name="Otillar B."/>
            <person name="Poliakov A."/>
            <person name="Porter A."/>
            <person name="Szajkowski L."/>
            <person name="Werner G."/>
            <person name="Zhou K."/>
            <person name="Grigoriev I.V."/>
            <person name="Rokhsar D.S."/>
            <person name="Grossman A.R."/>
        </authorList>
    </citation>
    <scope>NUCLEOTIDE SEQUENCE [LARGE SCALE GENOMIC DNA]</scope>
    <source>
        <strain evidence="3">CC-503</strain>
    </source>
</reference>
<dbReference type="Gene3D" id="1.25.10.10">
    <property type="entry name" value="Leucine-rich Repeat Variant"/>
    <property type="match status" value="1"/>
</dbReference>
<evidence type="ECO:0000313" key="2">
    <source>
        <dbReference type="EMBL" id="PNW71327.1"/>
    </source>
</evidence>
<dbReference type="InParanoid" id="A8J9J7"/>
<dbReference type="InterPro" id="IPR016024">
    <property type="entry name" value="ARM-type_fold"/>
</dbReference>
<feature type="compositionally biased region" description="Gly residues" evidence="1">
    <location>
        <begin position="756"/>
        <end position="767"/>
    </location>
</feature>
<dbReference type="KEGG" id="cre:CHLRE_16g649600v5"/>
<gene>
    <name evidence="2" type="ORF">CHLRE_16g649600v5</name>
</gene>
<protein>
    <submittedName>
        <fullName evidence="2">Uncharacterized protein</fullName>
    </submittedName>
</protein>
<dbReference type="RefSeq" id="XP_001698174.1">
    <property type="nucleotide sequence ID" value="XM_001698122.2"/>
</dbReference>
<dbReference type="InterPro" id="IPR040000">
    <property type="entry name" value="NOP9"/>
</dbReference>
<feature type="compositionally biased region" description="Basic residues" evidence="1">
    <location>
        <begin position="820"/>
        <end position="830"/>
    </location>
</feature>